<dbReference type="InterPro" id="IPR008599">
    <property type="entry name" value="Diacid_rec"/>
</dbReference>
<organism evidence="4 5">
    <name type="scientific">Halonatronomonas betaini</name>
    <dbReference type="NCBI Taxonomy" id="2778430"/>
    <lineage>
        <taxon>Bacteria</taxon>
        <taxon>Bacillati</taxon>
        <taxon>Bacillota</taxon>
        <taxon>Clostridia</taxon>
        <taxon>Halanaerobiales</taxon>
        <taxon>Halarsenatibacteraceae</taxon>
        <taxon>Halonatronomonas</taxon>
    </lineage>
</organism>
<dbReference type="Gene3D" id="1.10.287.950">
    <property type="entry name" value="Methyl-accepting chemotaxis protein"/>
    <property type="match status" value="1"/>
</dbReference>
<keyword evidence="5" id="KW-1185">Reference proteome</keyword>
<evidence type="ECO:0000256" key="2">
    <source>
        <dbReference type="PROSITE-ProRule" id="PRU00284"/>
    </source>
</evidence>
<comment type="caution">
    <text evidence="4">The sequence shown here is derived from an EMBL/GenBank/DDBJ whole genome shotgun (WGS) entry which is preliminary data.</text>
</comment>
<evidence type="ECO:0000256" key="1">
    <source>
        <dbReference type="ARBA" id="ARBA00023224"/>
    </source>
</evidence>
<dbReference type="InterPro" id="IPR004089">
    <property type="entry name" value="MCPsignal_dom"/>
</dbReference>
<dbReference type="AlphaFoldDB" id="A0A931F7V0"/>
<dbReference type="Pfam" id="PF00015">
    <property type="entry name" value="MCPsignal"/>
    <property type="match status" value="1"/>
</dbReference>
<evidence type="ECO:0000259" key="3">
    <source>
        <dbReference type="PROSITE" id="PS50111"/>
    </source>
</evidence>
<sequence>MSWEHNVSKELAERIVGILNEVTGNNVQFMGNGGEIIATTQPNRLGDIHEGAKNVLTGKWDEAALSTEDAKKMEGALPGYTGPITYNGERVACIGITGDPEEVKPLQRMAGIIVEQELKKEKQQKEKQKLADQVFTEIENISAKAEELTASGQEVSSRAKDTQNMVDKIDESLTNTEVIYQTINKIANKTTILGLNASIEAARLGQEGAGFSVVANEIRTLADNSKESIENIDEILKEMRVKMDQIVEIANDTSEITEEQAVAIESLTENILEIQEAIQTWLEK</sequence>
<dbReference type="Pfam" id="PF05651">
    <property type="entry name" value="Diacid_rec"/>
    <property type="match status" value="1"/>
</dbReference>
<protein>
    <recommendedName>
        <fullName evidence="3">Methyl-accepting transducer domain-containing protein</fullName>
    </recommendedName>
</protein>
<dbReference type="RefSeq" id="WP_270452557.1">
    <property type="nucleotide sequence ID" value="NZ_JADPIE010000001.1"/>
</dbReference>
<dbReference type="PANTHER" id="PTHR32089">
    <property type="entry name" value="METHYL-ACCEPTING CHEMOTAXIS PROTEIN MCPB"/>
    <property type="match status" value="1"/>
</dbReference>
<dbReference type="GO" id="GO:0007165">
    <property type="term" value="P:signal transduction"/>
    <property type="evidence" value="ECO:0007669"/>
    <property type="project" value="UniProtKB-KW"/>
</dbReference>
<gene>
    <name evidence="4" type="ORF">I0Q91_02140</name>
</gene>
<proteinExistence type="predicted"/>
<dbReference type="PANTHER" id="PTHR32089:SF112">
    <property type="entry name" value="LYSOZYME-LIKE PROTEIN-RELATED"/>
    <property type="match status" value="1"/>
</dbReference>
<evidence type="ECO:0000313" key="5">
    <source>
        <dbReference type="Proteomes" id="UP000621436"/>
    </source>
</evidence>
<keyword evidence="1 2" id="KW-0807">Transducer</keyword>
<feature type="domain" description="Methyl-accepting transducer" evidence="3">
    <location>
        <begin position="137"/>
        <end position="284"/>
    </location>
</feature>
<accession>A0A931F7V0</accession>
<name>A0A931F7V0_9FIRM</name>
<reference evidence="4" key="1">
    <citation type="submission" date="2020-11" db="EMBL/GenBank/DDBJ databases">
        <title>Halonatronomonas betainensis gen. nov., sp. nov. a novel haloalkaliphilic representative of the family Halanaerobiacae capable of betaine degradation.</title>
        <authorList>
            <person name="Boltyanskaya Y."/>
            <person name="Kevbrin V."/>
            <person name="Detkova E."/>
            <person name="Grouzdev D.S."/>
            <person name="Koziaeva V."/>
            <person name="Zhilina T."/>
        </authorList>
    </citation>
    <scope>NUCLEOTIDE SEQUENCE</scope>
    <source>
        <strain evidence="4">Z-7014</strain>
    </source>
</reference>
<dbReference type="PROSITE" id="PS50111">
    <property type="entry name" value="CHEMOTAXIS_TRANSDUC_2"/>
    <property type="match status" value="1"/>
</dbReference>
<dbReference type="GO" id="GO:0016020">
    <property type="term" value="C:membrane"/>
    <property type="evidence" value="ECO:0007669"/>
    <property type="project" value="InterPro"/>
</dbReference>
<dbReference type="EMBL" id="JADPIE010000001">
    <property type="protein sequence ID" value="MBF8435868.1"/>
    <property type="molecule type" value="Genomic_DNA"/>
</dbReference>
<dbReference type="SUPFAM" id="SSF58104">
    <property type="entry name" value="Methyl-accepting chemotaxis protein (MCP) signaling domain"/>
    <property type="match status" value="1"/>
</dbReference>
<dbReference type="Proteomes" id="UP000621436">
    <property type="component" value="Unassembled WGS sequence"/>
</dbReference>
<evidence type="ECO:0000313" key="4">
    <source>
        <dbReference type="EMBL" id="MBF8435868.1"/>
    </source>
</evidence>